<organism evidence="1 2">
    <name type="scientific">Diaphorina citri</name>
    <name type="common">Asian citrus psyllid</name>
    <dbReference type="NCBI Taxonomy" id="121845"/>
    <lineage>
        <taxon>Eukaryota</taxon>
        <taxon>Metazoa</taxon>
        <taxon>Ecdysozoa</taxon>
        <taxon>Arthropoda</taxon>
        <taxon>Hexapoda</taxon>
        <taxon>Insecta</taxon>
        <taxon>Pterygota</taxon>
        <taxon>Neoptera</taxon>
        <taxon>Paraneoptera</taxon>
        <taxon>Hemiptera</taxon>
        <taxon>Sternorrhyncha</taxon>
        <taxon>Psylloidea</taxon>
        <taxon>Psyllidae</taxon>
        <taxon>Diaphorininae</taxon>
        <taxon>Diaphorina</taxon>
    </lineage>
</organism>
<dbReference type="KEGG" id="dci:103522397"/>
<feature type="non-terminal residue" evidence="2">
    <location>
        <position position="1"/>
    </location>
</feature>
<gene>
    <name evidence="2" type="primary">LOC103522397</name>
</gene>
<dbReference type="SUPFAM" id="SSF55186">
    <property type="entry name" value="ThrRS/AlaRS common domain"/>
    <property type="match status" value="1"/>
</dbReference>
<name>A0A3Q0JJ10_DIACI</name>
<dbReference type="GO" id="GO:0000166">
    <property type="term" value="F:nucleotide binding"/>
    <property type="evidence" value="ECO:0007669"/>
    <property type="project" value="InterPro"/>
</dbReference>
<dbReference type="InterPro" id="IPR018163">
    <property type="entry name" value="Thr/Ala-tRNA-synth_IIc_edit"/>
</dbReference>
<dbReference type="RefSeq" id="XP_026688367.1">
    <property type="nucleotide sequence ID" value="XM_026832566.1"/>
</dbReference>
<evidence type="ECO:0000313" key="2">
    <source>
        <dbReference type="RefSeq" id="XP_026688367.1"/>
    </source>
</evidence>
<dbReference type="Gene3D" id="3.30.980.10">
    <property type="entry name" value="Threonyl-trna Synthetase, Chain A, domain 2"/>
    <property type="match status" value="1"/>
</dbReference>
<dbReference type="AlphaFoldDB" id="A0A3Q0JJ10"/>
<dbReference type="STRING" id="121845.A0A3Q0JJ10"/>
<reference evidence="2" key="1">
    <citation type="submission" date="2025-08" db="UniProtKB">
        <authorList>
            <consortium name="RefSeq"/>
        </authorList>
    </citation>
    <scope>IDENTIFICATION</scope>
</reference>
<dbReference type="Proteomes" id="UP000079169">
    <property type="component" value="Unplaced"/>
</dbReference>
<keyword evidence="1" id="KW-1185">Reference proteome</keyword>
<dbReference type="GeneID" id="103522397"/>
<proteinExistence type="predicted"/>
<protein>
    <submittedName>
        <fullName evidence="2">39S ribosomal protein L39, mitochondrial-like</fullName>
    </submittedName>
</protein>
<evidence type="ECO:0000313" key="1">
    <source>
        <dbReference type="Proteomes" id="UP000079169"/>
    </source>
</evidence>
<dbReference type="PaxDb" id="121845-A0A3Q0JJ10"/>
<accession>A0A3Q0JJ10</accession>
<sequence>KSGSFVYDVQLSGVDNWKPTSAELRVLSAEMVKLAYEAVPFERLSISQDLAEALFEHNKYKLEQIPSIVQQSIDGKVIVYRIKDHIDISRGPMMSNTNHLGRCTIAAAQQVETDAGLFYRFQGVALPKSIKVRLFFPPSWLKMN</sequence>